<dbReference type="InterPro" id="IPR058592">
    <property type="entry name" value="Gtf3_C"/>
</dbReference>
<evidence type="ECO:0000259" key="1">
    <source>
        <dbReference type="Pfam" id="PF26337"/>
    </source>
</evidence>
<evidence type="ECO:0000313" key="2">
    <source>
        <dbReference type="EMBL" id="NMG19084.1"/>
    </source>
</evidence>
<evidence type="ECO:0000313" key="3">
    <source>
        <dbReference type="Proteomes" id="UP000718564"/>
    </source>
</evidence>
<organism evidence="2 3">
    <name type="scientific">Brasilonema bromeliae SPC951</name>
    <dbReference type="NCBI Taxonomy" id="385972"/>
    <lineage>
        <taxon>Bacteria</taxon>
        <taxon>Bacillati</taxon>
        <taxon>Cyanobacteriota</taxon>
        <taxon>Cyanophyceae</taxon>
        <taxon>Nostocales</taxon>
        <taxon>Scytonemataceae</taxon>
        <taxon>Brasilonema</taxon>
        <taxon>Bromeliae group (in: Brasilonema)</taxon>
    </lineage>
</organism>
<dbReference type="SUPFAM" id="SSF53756">
    <property type="entry name" value="UDP-Glycosyltransferase/glycogen phosphorylase"/>
    <property type="match status" value="1"/>
</dbReference>
<reference evidence="2 3" key="1">
    <citation type="submission" date="2018-06" db="EMBL/GenBank/DDBJ databases">
        <title>Comparative genomics of Brasilonema spp. strains.</title>
        <authorList>
            <person name="Alvarenga D.O."/>
            <person name="Fiore M.F."/>
            <person name="Varani A.M."/>
        </authorList>
    </citation>
    <scope>NUCLEOTIDE SEQUENCE [LARGE SCALE GENOMIC DNA]</scope>
    <source>
        <strain evidence="2 3">SPC951</strain>
    </source>
</reference>
<dbReference type="EMBL" id="QMEB01000031">
    <property type="protein sequence ID" value="NMG19084.1"/>
    <property type="molecule type" value="Genomic_DNA"/>
</dbReference>
<dbReference type="Pfam" id="PF26337">
    <property type="entry name" value="Gtf3_C"/>
    <property type="match status" value="1"/>
</dbReference>
<name>A0ABX1P447_9CYAN</name>
<proteinExistence type="predicted"/>
<protein>
    <recommendedName>
        <fullName evidence="1">Glucosyltransferase 3-like C-terminal domain-containing protein</fullName>
    </recommendedName>
</protein>
<keyword evidence="3" id="KW-1185">Reference proteome</keyword>
<feature type="domain" description="Glucosyltransferase 3-like C-terminal" evidence="1">
    <location>
        <begin position="277"/>
        <end position="352"/>
    </location>
</feature>
<dbReference type="RefSeq" id="WP_169154365.1">
    <property type="nucleotide sequence ID" value="NZ_CAWPJE010000396.1"/>
</dbReference>
<accession>A0ABX1P447</accession>
<dbReference type="Proteomes" id="UP000718564">
    <property type="component" value="Unassembled WGS sequence"/>
</dbReference>
<sequence length="385" mass="45034">MRSKKLLIVSPFPNDQDLYPHLKYLIDELSVHYTIDYFYMEERGLWIENIIYDVIRKGKIYSSLKRLYILTKDVFRLHKIKLGKTKYDAVVAVDNFLYVLSSFILKQEVVLWSHDLLGYDEPRNYCRTAFIHRVIAKFTRKSLAKNKKLIIQDKERLDFLLESIGYKGTLDNVFFLPVSLPPIQVPKKELKSKAKVPTLMQSGSIASWRGSDDLIQYHQQNFDKFDLFLHGFISDEIQELLGKVEVLPLISSFKVLPDKVPQLIQLCDIGFINYAVEDLNHFYTSNASGQFVEFIRCGKPVIVKGHTNLQQYVEEKKVGVSIISIDELASAIQKIKTHYSEYSYNCIKIFEKSYDIKNYTEKLIVYLEKENSSYESPTYQLTRYF</sequence>
<gene>
    <name evidence="2" type="ORF">DP116_06340</name>
</gene>
<dbReference type="Gene3D" id="3.40.50.2000">
    <property type="entry name" value="Glycogen Phosphorylase B"/>
    <property type="match status" value="1"/>
</dbReference>
<comment type="caution">
    <text evidence="2">The sequence shown here is derived from an EMBL/GenBank/DDBJ whole genome shotgun (WGS) entry which is preliminary data.</text>
</comment>